<feature type="domain" description="Aldehyde dehydrogenase" evidence="4">
    <location>
        <begin position="16"/>
        <end position="200"/>
    </location>
</feature>
<dbReference type="AlphaFoldDB" id="A0AAV6JBY7"/>
<organism evidence="5 6">
    <name type="scientific">Rhododendron griersonianum</name>
    <dbReference type="NCBI Taxonomy" id="479676"/>
    <lineage>
        <taxon>Eukaryota</taxon>
        <taxon>Viridiplantae</taxon>
        <taxon>Streptophyta</taxon>
        <taxon>Embryophyta</taxon>
        <taxon>Tracheophyta</taxon>
        <taxon>Spermatophyta</taxon>
        <taxon>Magnoliopsida</taxon>
        <taxon>eudicotyledons</taxon>
        <taxon>Gunneridae</taxon>
        <taxon>Pentapetalae</taxon>
        <taxon>asterids</taxon>
        <taxon>Ericales</taxon>
        <taxon>Ericaceae</taxon>
        <taxon>Ericoideae</taxon>
        <taxon>Rhodoreae</taxon>
        <taxon>Rhododendron</taxon>
    </lineage>
</organism>
<keyword evidence="3" id="KW-0520">NAD</keyword>
<evidence type="ECO:0000313" key="6">
    <source>
        <dbReference type="Proteomes" id="UP000823749"/>
    </source>
</evidence>
<dbReference type="GO" id="GO:0019145">
    <property type="term" value="F:aminobutyraldehyde dehydrogenase (NAD+) activity"/>
    <property type="evidence" value="ECO:0007669"/>
    <property type="project" value="UniProtKB-ARBA"/>
</dbReference>
<dbReference type="InterPro" id="IPR016161">
    <property type="entry name" value="Ald_DH/histidinol_DH"/>
</dbReference>
<evidence type="ECO:0000313" key="5">
    <source>
        <dbReference type="EMBL" id="KAG5536810.1"/>
    </source>
</evidence>
<dbReference type="PANTHER" id="PTHR43860">
    <property type="entry name" value="BETAINE ALDEHYDE DEHYDROGENASE"/>
    <property type="match status" value="1"/>
</dbReference>
<name>A0AAV6JBY7_9ERIC</name>
<accession>A0AAV6JBY7</accession>
<dbReference type="Proteomes" id="UP000823749">
    <property type="component" value="Chromosome 8"/>
</dbReference>
<keyword evidence="6" id="KW-1185">Reference proteome</keyword>
<dbReference type="GO" id="GO:0110095">
    <property type="term" value="P:cellular detoxification of aldehyde"/>
    <property type="evidence" value="ECO:0007669"/>
    <property type="project" value="UniProtKB-ARBA"/>
</dbReference>
<evidence type="ECO:0000256" key="2">
    <source>
        <dbReference type="ARBA" id="ARBA00023002"/>
    </source>
</evidence>
<protein>
    <recommendedName>
        <fullName evidence="4">Aldehyde dehydrogenase domain-containing protein</fullName>
    </recommendedName>
</protein>
<dbReference type="InterPro" id="IPR015590">
    <property type="entry name" value="Aldehyde_DH_dom"/>
</dbReference>
<dbReference type="PANTHER" id="PTHR43860:SF2">
    <property type="entry name" value="BETAINE ALDEHYDE DEHYDROGENASE-RELATED"/>
    <property type="match status" value="1"/>
</dbReference>
<evidence type="ECO:0000259" key="4">
    <source>
        <dbReference type="Pfam" id="PF00171"/>
    </source>
</evidence>
<proteinExistence type="inferred from homology"/>
<comment type="similarity">
    <text evidence="1">Belongs to the aldehyde dehydrogenase family.</text>
</comment>
<evidence type="ECO:0000256" key="3">
    <source>
        <dbReference type="ARBA" id="ARBA00023027"/>
    </source>
</evidence>
<dbReference type="Pfam" id="PF00171">
    <property type="entry name" value="Aldedh"/>
    <property type="match status" value="1"/>
</dbReference>
<keyword evidence="2" id="KW-0560">Oxidoreductase</keyword>
<sequence>MSIAIPCRQLFIDGKWREPVKKKRIPVINPSTEQIIGDIPAATAEDVDVAVDAARGALARNKGRDWASASGAHRAKYLRAIAAKITLRKSELAKLEAIDCGKPLDETTWDIDNVAGCFEYYADLAEGLDAKQKAPVSLPMETFKCHVLKEPIGVVGLITPWNYPLLMATWKVAPALAAGCAAILKPSDLASVYVLIFLNICFV</sequence>
<gene>
    <name evidence="5" type="ORF">RHGRI_024291</name>
</gene>
<dbReference type="Gene3D" id="3.40.605.10">
    <property type="entry name" value="Aldehyde Dehydrogenase, Chain A, domain 1"/>
    <property type="match status" value="1"/>
</dbReference>
<reference evidence="5" key="1">
    <citation type="submission" date="2020-08" db="EMBL/GenBank/DDBJ databases">
        <title>Plant Genome Project.</title>
        <authorList>
            <person name="Zhang R.-G."/>
        </authorList>
    </citation>
    <scope>NUCLEOTIDE SEQUENCE</scope>
    <source>
        <strain evidence="5">WSP0</strain>
        <tissue evidence="5">Leaf</tissue>
    </source>
</reference>
<dbReference type="EMBL" id="JACTNZ010000008">
    <property type="protein sequence ID" value="KAG5536810.1"/>
    <property type="molecule type" value="Genomic_DNA"/>
</dbReference>
<dbReference type="SUPFAM" id="SSF53720">
    <property type="entry name" value="ALDH-like"/>
    <property type="match status" value="1"/>
</dbReference>
<evidence type="ECO:0000256" key="1">
    <source>
        <dbReference type="ARBA" id="ARBA00009986"/>
    </source>
</evidence>
<dbReference type="FunFam" id="3.40.605.10:FF:000007">
    <property type="entry name" value="NAD/NADP-dependent betaine aldehyde dehydrogenase"/>
    <property type="match status" value="1"/>
</dbReference>
<dbReference type="InterPro" id="IPR016162">
    <property type="entry name" value="Ald_DH_N"/>
</dbReference>
<comment type="caution">
    <text evidence="5">The sequence shown here is derived from an EMBL/GenBank/DDBJ whole genome shotgun (WGS) entry which is preliminary data.</text>
</comment>